<comment type="caution">
    <text evidence="2">The sequence shown here is derived from an EMBL/GenBank/DDBJ whole genome shotgun (WGS) entry which is preliminary data.</text>
</comment>
<evidence type="ECO:0000313" key="3">
    <source>
        <dbReference type="Proteomes" id="UP001596154"/>
    </source>
</evidence>
<keyword evidence="3" id="KW-1185">Reference proteome</keyword>
<protein>
    <submittedName>
        <fullName evidence="2">Uncharacterized protein</fullName>
    </submittedName>
</protein>
<keyword evidence="1" id="KW-0472">Membrane</keyword>
<dbReference type="EMBL" id="JBHSNY010000004">
    <property type="protein sequence ID" value="MFC5634711.1"/>
    <property type="molecule type" value="Genomic_DNA"/>
</dbReference>
<accession>A0ABW0US15</accession>
<evidence type="ECO:0000256" key="1">
    <source>
        <dbReference type="SAM" id="Phobius"/>
    </source>
</evidence>
<keyword evidence="1" id="KW-0812">Transmembrane</keyword>
<keyword evidence="1" id="KW-1133">Transmembrane helix</keyword>
<reference evidence="3" key="1">
    <citation type="journal article" date="2019" name="Int. J. Syst. Evol. Microbiol.">
        <title>The Global Catalogue of Microorganisms (GCM) 10K type strain sequencing project: providing services to taxonomists for standard genome sequencing and annotation.</title>
        <authorList>
            <consortium name="The Broad Institute Genomics Platform"/>
            <consortium name="The Broad Institute Genome Sequencing Center for Infectious Disease"/>
            <person name="Wu L."/>
            <person name="Ma J."/>
        </authorList>
    </citation>
    <scope>NUCLEOTIDE SEQUENCE [LARGE SCALE GENOMIC DNA]</scope>
    <source>
        <strain evidence="3">CGMCC 4.7248</strain>
    </source>
</reference>
<dbReference type="RefSeq" id="WP_381020809.1">
    <property type="nucleotide sequence ID" value="NZ_JBHSNY010000004.1"/>
</dbReference>
<feature type="transmembrane region" description="Helical" evidence="1">
    <location>
        <begin position="35"/>
        <end position="56"/>
    </location>
</feature>
<gene>
    <name evidence="2" type="ORF">ACFPZJ_13170</name>
</gene>
<sequence length="66" mass="6649">MSRRVLLWSLLAAFLIVVGLWPAAATPIGLAAAGAAVIVGLIPGPVLALAAVAVWLKHRPAPTSTA</sequence>
<evidence type="ECO:0000313" key="2">
    <source>
        <dbReference type="EMBL" id="MFC5634711.1"/>
    </source>
</evidence>
<proteinExistence type="predicted"/>
<dbReference type="Proteomes" id="UP001596154">
    <property type="component" value="Unassembled WGS sequence"/>
</dbReference>
<organism evidence="2 3">
    <name type="scientific">Streptomyces bullii</name>
    <dbReference type="NCBI Taxonomy" id="349910"/>
    <lineage>
        <taxon>Bacteria</taxon>
        <taxon>Bacillati</taxon>
        <taxon>Actinomycetota</taxon>
        <taxon>Actinomycetes</taxon>
        <taxon>Kitasatosporales</taxon>
        <taxon>Streptomycetaceae</taxon>
        <taxon>Streptomyces</taxon>
    </lineage>
</organism>
<name>A0ABW0US15_9ACTN</name>